<protein>
    <submittedName>
        <fullName evidence="6">TetR/AcrR family transcriptional regulator</fullName>
    </submittedName>
</protein>
<dbReference type="PRINTS" id="PR00455">
    <property type="entry name" value="HTHTETR"/>
</dbReference>
<evidence type="ECO:0000256" key="4">
    <source>
        <dbReference type="PROSITE-ProRule" id="PRU00335"/>
    </source>
</evidence>
<proteinExistence type="predicted"/>
<dbReference type="SUPFAM" id="SSF48498">
    <property type="entry name" value="Tetracyclin repressor-like, C-terminal domain"/>
    <property type="match status" value="1"/>
</dbReference>
<gene>
    <name evidence="6" type="ORF">WDU96_03920</name>
</gene>
<evidence type="ECO:0000313" key="7">
    <source>
        <dbReference type="Proteomes" id="UP001368654"/>
    </source>
</evidence>
<dbReference type="PROSITE" id="PS50977">
    <property type="entry name" value="HTH_TETR_2"/>
    <property type="match status" value="1"/>
</dbReference>
<accession>A0ABU8LR57</accession>
<evidence type="ECO:0000256" key="2">
    <source>
        <dbReference type="ARBA" id="ARBA00023125"/>
    </source>
</evidence>
<dbReference type="Pfam" id="PF00440">
    <property type="entry name" value="TetR_N"/>
    <property type="match status" value="1"/>
</dbReference>
<dbReference type="InterPro" id="IPR009057">
    <property type="entry name" value="Homeodomain-like_sf"/>
</dbReference>
<organism evidence="6 7">
    <name type="scientific">Microbacterium marmarense</name>
    <dbReference type="NCBI Taxonomy" id="3122051"/>
    <lineage>
        <taxon>Bacteria</taxon>
        <taxon>Bacillati</taxon>
        <taxon>Actinomycetota</taxon>
        <taxon>Actinomycetes</taxon>
        <taxon>Micrococcales</taxon>
        <taxon>Microbacteriaceae</taxon>
        <taxon>Microbacterium</taxon>
    </lineage>
</organism>
<dbReference type="PANTHER" id="PTHR30055">
    <property type="entry name" value="HTH-TYPE TRANSCRIPTIONAL REGULATOR RUTR"/>
    <property type="match status" value="1"/>
</dbReference>
<reference evidence="6 7" key="1">
    <citation type="submission" date="2024-02" db="EMBL/GenBank/DDBJ databases">
        <authorList>
            <person name="Saticioglu I.B."/>
        </authorList>
    </citation>
    <scope>NUCLEOTIDE SEQUENCE [LARGE SCALE GENOMIC DNA]</scope>
    <source>
        <strain evidence="6 7">Mu-86</strain>
    </source>
</reference>
<evidence type="ECO:0000313" key="6">
    <source>
        <dbReference type="EMBL" id="MEJ1154747.1"/>
    </source>
</evidence>
<dbReference type="InterPro" id="IPR001647">
    <property type="entry name" value="HTH_TetR"/>
</dbReference>
<name>A0ABU8LR57_9MICO</name>
<feature type="DNA-binding region" description="H-T-H motif" evidence="4">
    <location>
        <begin position="39"/>
        <end position="58"/>
    </location>
</feature>
<dbReference type="EMBL" id="JBBDGL010000001">
    <property type="protein sequence ID" value="MEJ1154747.1"/>
    <property type="molecule type" value="Genomic_DNA"/>
</dbReference>
<dbReference type="PANTHER" id="PTHR30055:SF234">
    <property type="entry name" value="HTH-TYPE TRANSCRIPTIONAL REGULATOR BETI"/>
    <property type="match status" value="1"/>
</dbReference>
<sequence length="232" mass="25749">MNESAVVQRRRSPKGEQRRREILVAAGDVFAQGGFDSASLAEIAQKAGITQAGLLHHYPSKNALLFAVLDNREVVEDDSAAGGDAGTSSTEEAHGVGFLIAFLTALRRHEQDPSETAFFSILSTESVTPTHPAHAYFLNRYKSVPRDMNLELERVFDAAKLPPKTSIFDLSRTLIAIADGMRIQWLFEPDAVVRSELVARHLELLEPYMRDGVRDEFRSALARWRMPADATN</sequence>
<dbReference type="RefSeq" id="WP_337337175.1">
    <property type="nucleotide sequence ID" value="NZ_JBBDGL010000001.1"/>
</dbReference>
<keyword evidence="7" id="KW-1185">Reference proteome</keyword>
<comment type="caution">
    <text evidence="6">The sequence shown here is derived from an EMBL/GenBank/DDBJ whole genome shotgun (WGS) entry which is preliminary data.</text>
</comment>
<dbReference type="SUPFAM" id="SSF46689">
    <property type="entry name" value="Homeodomain-like"/>
    <property type="match status" value="1"/>
</dbReference>
<feature type="domain" description="HTH tetR-type" evidence="5">
    <location>
        <begin position="16"/>
        <end position="76"/>
    </location>
</feature>
<dbReference type="Gene3D" id="1.10.357.10">
    <property type="entry name" value="Tetracycline Repressor, domain 2"/>
    <property type="match status" value="1"/>
</dbReference>
<evidence type="ECO:0000256" key="3">
    <source>
        <dbReference type="ARBA" id="ARBA00023163"/>
    </source>
</evidence>
<dbReference type="InterPro" id="IPR050109">
    <property type="entry name" value="HTH-type_TetR-like_transc_reg"/>
</dbReference>
<keyword evidence="2 4" id="KW-0238">DNA-binding</keyword>
<keyword evidence="1" id="KW-0805">Transcription regulation</keyword>
<keyword evidence="3" id="KW-0804">Transcription</keyword>
<evidence type="ECO:0000256" key="1">
    <source>
        <dbReference type="ARBA" id="ARBA00023015"/>
    </source>
</evidence>
<evidence type="ECO:0000259" key="5">
    <source>
        <dbReference type="PROSITE" id="PS50977"/>
    </source>
</evidence>
<dbReference type="Proteomes" id="UP001368654">
    <property type="component" value="Unassembled WGS sequence"/>
</dbReference>
<dbReference type="InterPro" id="IPR036271">
    <property type="entry name" value="Tet_transcr_reg_TetR-rel_C_sf"/>
</dbReference>